<feature type="domain" description="N-acetyltransferase" evidence="1">
    <location>
        <begin position="23"/>
        <end position="151"/>
    </location>
</feature>
<reference evidence="2 3" key="1">
    <citation type="submission" date="2019-10" db="EMBL/GenBank/DDBJ databases">
        <title>Dictyobacter vulcani sp. nov., within the class Ktedonobacteria, isolated from soil of volcanic Mt. Zao.</title>
        <authorList>
            <person name="Zheng Y."/>
            <person name="Wang C.M."/>
            <person name="Sakai Y."/>
            <person name="Abe K."/>
            <person name="Yokota A."/>
            <person name="Yabe S."/>
        </authorList>
    </citation>
    <scope>NUCLEOTIDE SEQUENCE [LARGE SCALE GENOMIC DNA]</scope>
    <source>
        <strain evidence="2 3">W12</strain>
    </source>
</reference>
<dbReference type="GO" id="GO:0016747">
    <property type="term" value="F:acyltransferase activity, transferring groups other than amino-acyl groups"/>
    <property type="evidence" value="ECO:0007669"/>
    <property type="project" value="InterPro"/>
</dbReference>
<proteinExistence type="predicted"/>
<evidence type="ECO:0000313" key="2">
    <source>
        <dbReference type="EMBL" id="GER85851.1"/>
    </source>
</evidence>
<dbReference type="PANTHER" id="PTHR43233:SF1">
    <property type="entry name" value="FAMILY N-ACETYLTRANSFERASE, PUTATIVE (AFU_ORTHOLOGUE AFUA_6G03350)-RELATED"/>
    <property type="match status" value="1"/>
</dbReference>
<keyword evidence="3" id="KW-1185">Reference proteome</keyword>
<organism evidence="2 3">
    <name type="scientific">Dictyobacter vulcani</name>
    <dbReference type="NCBI Taxonomy" id="2607529"/>
    <lineage>
        <taxon>Bacteria</taxon>
        <taxon>Bacillati</taxon>
        <taxon>Chloroflexota</taxon>
        <taxon>Ktedonobacteria</taxon>
        <taxon>Ktedonobacterales</taxon>
        <taxon>Dictyobacteraceae</taxon>
        <taxon>Dictyobacter</taxon>
    </lineage>
</organism>
<sequence length="151" mass="16858">MDNQTRQDKIAAALREITLPVGIEIRSWNEADFTAIQRMSSVEGWTSPIQRSTDALLAWQQSWPALVAVKDEMVVGFVRGLTDGAMTTYIADLAVDQQLRGKGIGRALLDVCHFLYPTARLDLLAEENAREFYGACGFRTLSDGMRKSYVK</sequence>
<dbReference type="SUPFAM" id="SSF55729">
    <property type="entry name" value="Acyl-CoA N-acyltransferases (Nat)"/>
    <property type="match status" value="1"/>
</dbReference>
<dbReference type="EMBL" id="BKZW01000001">
    <property type="protein sequence ID" value="GER85851.1"/>
    <property type="molecule type" value="Genomic_DNA"/>
</dbReference>
<dbReference type="AlphaFoldDB" id="A0A5J4KI76"/>
<dbReference type="RefSeq" id="WP_151754076.1">
    <property type="nucleotide sequence ID" value="NZ_BKZW01000001.1"/>
</dbReference>
<dbReference type="InterPro" id="IPR000182">
    <property type="entry name" value="GNAT_dom"/>
</dbReference>
<dbReference type="Gene3D" id="3.40.630.30">
    <property type="match status" value="1"/>
</dbReference>
<dbReference type="Pfam" id="PF13508">
    <property type="entry name" value="Acetyltransf_7"/>
    <property type="match status" value="1"/>
</dbReference>
<accession>A0A5J4KI76</accession>
<dbReference type="InterPro" id="IPR016181">
    <property type="entry name" value="Acyl_CoA_acyltransferase"/>
</dbReference>
<dbReference type="Proteomes" id="UP000326912">
    <property type="component" value="Unassembled WGS sequence"/>
</dbReference>
<name>A0A5J4KI76_9CHLR</name>
<dbReference type="PANTHER" id="PTHR43233">
    <property type="entry name" value="FAMILY N-ACETYLTRANSFERASE, PUTATIVE (AFU_ORTHOLOGUE AFUA_6G03350)-RELATED"/>
    <property type="match status" value="1"/>
</dbReference>
<comment type="caution">
    <text evidence="2">The sequence shown here is derived from an EMBL/GenBank/DDBJ whole genome shotgun (WGS) entry which is preliminary data.</text>
</comment>
<dbReference type="CDD" id="cd04301">
    <property type="entry name" value="NAT_SF"/>
    <property type="match status" value="1"/>
</dbReference>
<dbReference type="InterPro" id="IPR053144">
    <property type="entry name" value="Acetyltransferase_Butenolide"/>
</dbReference>
<dbReference type="PROSITE" id="PS51186">
    <property type="entry name" value="GNAT"/>
    <property type="match status" value="1"/>
</dbReference>
<gene>
    <name evidence="2" type="ORF">KDW_00130</name>
</gene>
<evidence type="ECO:0000259" key="1">
    <source>
        <dbReference type="PROSITE" id="PS51186"/>
    </source>
</evidence>
<protein>
    <recommendedName>
        <fullName evidence="1">N-acetyltransferase domain-containing protein</fullName>
    </recommendedName>
</protein>
<evidence type="ECO:0000313" key="3">
    <source>
        <dbReference type="Proteomes" id="UP000326912"/>
    </source>
</evidence>